<dbReference type="CDD" id="cd02440">
    <property type="entry name" value="AdoMet_MTases"/>
    <property type="match status" value="1"/>
</dbReference>
<feature type="transmembrane region" description="Helical" evidence="1">
    <location>
        <begin position="14"/>
        <end position="32"/>
    </location>
</feature>
<proteinExistence type="predicted"/>
<feature type="transmembrane region" description="Helical" evidence="1">
    <location>
        <begin position="44"/>
        <end position="67"/>
    </location>
</feature>
<dbReference type="STRING" id="947013.SAMN04488109_1582"/>
<dbReference type="Pfam" id="PF08241">
    <property type="entry name" value="Methyltransf_11"/>
    <property type="match status" value="1"/>
</dbReference>
<dbReference type="InterPro" id="IPR029063">
    <property type="entry name" value="SAM-dependent_MTases_sf"/>
</dbReference>
<dbReference type="AlphaFoldDB" id="A0A1M5M6F2"/>
<keyword evidence="1" id="KW-0472">Membrane</keyword>
<dbReference type="RefSeq" id="WP_178377047.1">
    <property type="nucleotide sequence ID" value="NZ_FQWQ01000001.1"/>
</dbReference>
<reference evidence="3 4" key="1">
    <citation type="submission" date="2016-11" db="EMBL/GenBank/DDBJ databases">
        <authorList>
            <person name="Jaros S."/>
            <person name="Januszkiewicz K."/>
            <person name="Wedrychowicz H."/>
        </authorList>
    </citation>
    <scope>NUCLEOTIDE SEQUENCE [LARGE SCALE GENOMIC DNA]</scope>
    <source>
        <strain evidence="3 4">DSM 24574</strain>
    </source>
</reference>
<keyword evidence="3" id="KW-0808">Transferase</keyword>
<dbReference type="GO" id="GO:0032259">
    <property type="term" value="P:methylation"/>
    <property type="evidence" value="ECO:0007669"/>
    <property type="project" value="UniProtKB-KW"/>
</dbReference>
<keyword evidence="3" id="KW-0489">Methyltransferase</keyword>
<dbReference type="EMBL" id="FQWQ01000001">
    <property type="protein sequence ID" value="SHG72874.1"/>
    <property type="molecule type" value="Genomic_DNA"/>
</dbReference>
<sequence length="240" mass="26876">MMKQINYGIDGPKFVRNLFLFVVIFYATALAFPRFQIGQVTVNTFALTFCLGSLCLAEGVLMLLYAWKGKFAHRDRILNLVHWKGHETVLDVGTGLGLLMIGAAKRLTSGNSIGIDIWNKDDLSENSFTKASKNAVLENVANKIELKEENILQTSFQNNHFDVVLSNLCLHNVGDKENRKTACREIHRILKKGGVAIISDIVHHGEYKAAFQELGMTTEKVGTFYLNTYQPLTIIKAVKN</sequence>
<keyword evidence="4" id="KW-1185">Reference proteome</keyword>
<dbReference type="Proteomes" id="UP000184212">
    <property type="component" value="Unassembled WGS sequence"/>
</dbReference>
<evidence type="ECO:0000259" key="2">
    <source>
        <dbReference type="Pfam" id="PF08241"/>
    </source>
</evidence>
<organism evidence="3 4">
    <name type="scientific">Chryseolinea serpens</name>
    <dbReference type="NCBI Taxonomy" id="947013"/>
    <lineage>
        <taxon>Bacteria</taxon>
        <taxon>Pseudomonadati</taxon>
        <taxon>Bacteroidota</taxon>
        <taxon>Cytophagia</taxon>
        <taxon>Cytophagales</taxon>
        <taxon>Fulvivirgaceae</taxon>
        <taxon>Chryseolinea</taxon>
    </lineage>
</organism>
<accession>A0A1M5M6F2</accession>
<protein>
    <submittedName>
        <fullName evidence="3">Methyltransferase domain-containing protein</fullName>
    </submittedName>
</protein>
<feature type="domain" description="Methyltransferase type 11" evidence="2">
    <location>
        <begin position="90"/>
        <end position="198"/>
    </location>
</feature>
<name>A0A1M5M6F2_9BACT</name>
<dbReference type="PANTHER" id="PTHR45277">
    <property type="entry name" value="EXPRESSED PROTEIN"/>
    <property type="match status" value="1"/>
</dbReference>
<dbReference type="Gene3D" id="3.40.50.150">
    <property type="entry name" value="Vaccinia Virus protein VP39"/>
    <property type="match status" value="1"/>
</dbReference>
<evidence type="ECO:0000256" key="1">
    <source>
        <dbReference type="SAM" id="Phobius"/>
    </source>
</evidence>
<dbReference type="SUPFAM" id="SSF53335">
    <property type="entry name" value="S-adenosyl-L-methionine-dependent methyltransferases"/>
    <property type="match status" value="1"/>
</dbReference>
<keyword evidence="1" id="KW-0812">Transmembrane</keyword>
<keyword evidence="1" id="KW-1133">Transmembrane helix</keyword>
<dbReference type="GO" id="GO:0008757">
    <property type="term" value="F:S-adenosylmethionine-dependent methyltransferase activity"/>
    <property type="evidence" value="ECO:0007669"/>
    <property type="project" value="InterPro"/>
</dbReference>
<dbReference type="PANTHER" id="PTHR45277:SF1">
    <property type="entry name" value="EXPRESSED PROTEIN"/>
    <property type="match status" value="1"/>
</dbReference>
<evidence type="ECO:0000313" key="3">
    <source>
        <dbReference type="EMBL" id="SHG72874.1"/>
    </source>
</evidence>
<gene>
    <name evidence="3" type="ORF">SAMN04488109_1582</name>
</gene>
<dbReference type="InterPro" id="IPR013216">
    <property type="entry name" value="Methyltransf_11"/>
</dbReference>
<evidence type="ECO:0000313" key="4">
    <source>
        <dbReference type="Proteomes" id="UP000184212"/>
    </source>
</evidence>